<keyword evidence="3" id="KW-1185">Reference proteome</keyword>
<keyword evidence="1" id="KW-0812">Transmembrane</keyword>
<sequence>MTLPLSRTGTIRLQLRPGHDPERILDRLARALREVRAKEVRREPGAVVFVGGMFRRVPRSNLLGPIGWGRIEVVRQPTHVEVRYRLVFTELIAMTIIPFGVMSGPLVAGGPGHWLSLAVPMTGVCAVALGVSIAIALVRFPAFIRREGGVAGSTTVTA</sequence>
<reference evidence="2 3" key="1">
    <citation type="submission" date="2021-04" db="EMBL/GenBank/DDBJ databases">
        <authorList>
            <person name="Ivanova A."/>
        </authorList>
    </citation>
    <scope>NUCLEOTIDE SEQUENCE [LARGE SCALE GENOMIC DNA]</scope>
    <source>
        <strain evidence="2 3">G18</strain>
    </source>
</reference>
<evidence type="ECO:0000313" key="2">
    <source>
        <dbReference type="EMBL" id="MBP3960506.1"/>
    </source>
</evidence>
<dbReference type="Proteomes" id="UP000676565">
    <property type="component" value="Unassembled WGS sequence"/>
</dbReference>
<keyword evidence="1" id="KW-1133">Transmembrane helix</keyword>
<feature type="transmembrane region" description="Helical" evidence="1">
    <location>
        <begin position="114"/>
        <end position="138"/>
    </location>
</feature>
<accession>A0ABS5C3I1</accession>
<gene>
    <name evidence="2" type="ORF">J8F10_35220</name>
</gene>
<keyword evidence="1" id="KW-0472">Membrane</keyword>
<feature type="transmembrane region" description="Helical" evidence="1">
    <location>
        <begin position="86"/>
        <end position="108"/>
    </location>
</feature>
<evidence type="ECO:0000256" key="1">
    <source>
        <dbReference type="SAM" id="Phobius"/>
    </source>
</evidence>
<name>A0ABS5C3I1_9BACT</name>
<organism evidence="2 3">
    <name type="scientific">Gemmata palustris</name>
    <dbReference type="NCBI Taxonomy" id="2822762"/>
    <lineage>
        <taxon>Bacteria</taxon>
        <taxon>Pseudomonadati</taxon>
        <taxon>Planctomycetota</taxon>
        <taxon>Planctomycetia</taxon>
        <taxon>Gemmatales</taxon>
        <taxon>Gemmataceae</taxon>
        <taxon>Gemmata</taxon>
    </lineage>
</organism>
<dbReference type="EMBL" id="JAGKQQ010000002">
    <property type="protein sequence ID" value="MBP3960506.1"/>
    <property type="molecule type" value="Genomic_DNA"/>
</dbReference>
<evidence type="ECO:0000313" key="3">
    <source>
        <dbReference type="Proteomes" id="UP000676565"/>
    </source>
</evidence>
<comment type="caution">
    <text evidence="2">The sequence shown here is derived from an EMBL/GenBank/DDBJ whole genome shotgun (WGS) entry which is preliminary data.</text>
</comment>
<proteinExistence type="predicted"/>
<dbReference type="RefSeq" id="WP_210662625.1">
    <property type="nucleotide sequence ID" value="NZ_JAGKQQ010000002.1"/>
</dbReference>
<protein>
    <submittedName>
        <fullName evidence="2">Uncharacterized protein</fullName>
    </submittedName>
</protein>